<feature type="compositionally biased region" description="Pro residues" evidence="1">
    <location>
        <begin position="80"/>
        <end position="89"/>
    </location>
</feature>
<comment type="caution">
    <text evidence="2">The sequence shown here is derived from an EMBL/GenBank/DDBJ whole genome shotgun (WGS) entry which is preliminary data.</text>
</comment>
<reference evidence="3" key="1">
    <citation type="journal article" date="2019" name="Int. J. Syst. Evol. Microbiol.">
        <title>The Global Catalogue of Microorganisms (GCM) 10K type strain sequencing project: providing services to taxonomists for standard genome sequencing and annotation.</title>
        <authorList>
            <consortium name="The Broad Institute Genomics Platform"/>
            <consortium name="The Broad Institute Genome Sequencing Center for Infectious Disease"/>
            <person name="Wu L."/>
            <person name="Ma J."/>
        </authorList>
    </citation>
    <scope>NUCLEOTIDE SEQUENCE [LARGE SCALE GENOMIC DNA]</scope>
    <source>
        <strain evidence="3">CECT 7131</strain>
    </source>
</reference>
<keyword evidence="3" id="KW-1185">Reference proteome</keyword>
<evidence type="ECO:0000313" key="2">
    <source>
        <dbReference type="EMBL" id="MDN3568722.1"/>
    </source>
</evidence>
<feature type="compositionally biased region" description="Polar residues" evidence="1">
    <location>
        <begin position="114"/>
        <end position="123"/>
    </location>
</feature>
<proteinExistence type="predicted"/>
<evidence type="ECO:0000256" key="1">
    <source>
        <dbReference type="SAM" id="MobiDB-lite"/>
    </source>
</evidence>
<dbReference type="EMBL" id="JAUFPN010000302">
    <property type="protein sequence ID" value="MDN3568722.1"/>
    <property type="molecule type" value="Genomic_DNA"/>
</dbReference>
<organism evidence="2 3">
    <name type="scientific">Paeniroseomonas aquatica</name>
    <dbReference type="NCBI Taxonomy" id="373043"/>
    <lineage>
        <taxon>Bacteria</taxon>
        <taxon>Pseudomonadati</taxon>
        <taxon>Pseudomonadota</taxon>
        <taxon>Alphaproteobacteria</taxon>
        <taxon>Acetobacterales</taxon>
        <taxon>Acetobacteraceae</taxon>
        <taxon>Paeniroseomonas</taxon>
    </lineage>
</organism>
<gene>
    <name evidence="2" type="ORF">QWZ14_30470</name>
</gene>
<name>A0ABT8AG32_9PROT</name>
<protein>
    <submittedName>
        <fullName evidence="2">Uncharacterized protein</fullName>
    </submittedName>
</protein>
<dbReference type="RefSeq" id="WP_290320836.1">
    <property type="nucleotide sequence ID" value="NZ_JAUFPN010000302.1"/>
</dbReference>
<feature type="region of interest" description="Disordered" evidence="1">
    <location>
        <begin position="30"/>
        <end position="123"/>
    </location>
</feature>
<evidence type="ECO:0000313" key="3">
    <source>
        <dbReference type="Proteomes" id="UP001529369"/>
    </source>
</evidence>
<sequence>MSGFWKGYANVNDDVRHTYEQVFFGRQTTGNLTEAEVPGMKPEQPAPDAFAGEGSSTNAPPQHDHAAFYGSVWGNGDAPPIGPGEPPNGPDLTPGGAVQVQAPTIEAPKIEPPSQGNDMTPGD</sequence>
<accession>A0ABT8AG32</accession>
<dbReference type="Proteomes" id="UP001529369">
    <property type="component" value="Unassembled WGS sequence"/>
</dbReference>